<dbReference type="OrthoDB" id="3211926at2759"/>
<dbReference type="Proteomes" id="UP000218811">
    <property type="component" value="Unassembled WGS sequence"/>
</dbReference>
<sequence length="370" mass="40391">MSLDHVLNIITMPNCSRALQELPLQHFLPPAVPSATSKRVPPNKRPHSPGTTSCGTPAKRRVLAEDIIMDCTDSAMNTLRVSSNGRFPSAYFNALLHGPNSPAKKLEFTPASPFSDFGIDVGRVDLPVKAPSTSAAMPGLFPSPRLFERVHPSATRTPQDDSDDEMDWEAEASPSYTLPLPSIMLTAPEDITITDRLSDHYPGFDICRDAFSRDPGSLGSSFTPEAPMVEDDSYTPRTAIEKETEKENVAPRKRPRKPVSKASQPGEAAWFKAGLLPPSVLQESALDSDPPAAEIPVTPRAKHSHVCGDVQSGLKEGSPTPTRRSMRLREKGERSVPIVTAMSVSPDRVPVGSEQRLGRRRAMREEVDSW</sequence>
<dbReference type="AlphaFoldDB" id="A0A2H3JHW1"/>
<name>A0A2H3JHW1_WOLCO</name>
<keyword evidence="3" id="KW-1185">Reference proteome</keyword>
<feature type="region of interest" description="Disordered" evidence="1">
    <location>
        <begin position="33"/>
        <end position="58"/>
    </location>
</feature>
<dbReference type="EMBL" id="KB468113">
    <property type="protein sequence ID" value="PCH41461.1"/>
    <property type="molecule type" value="Genomic_DNA"/>
</dbReference>
<feature type="compositionally biased region" description="Basic and acidic residues" evidence="1">
    <location>
        <begin position="239"/>
        <end position="250"/>
    </location>
</feature>
<organism evidence="2 3">
    <name type="scientific">Wolfiporia cocos (strain MD-104)</name>
    <name type="common">Brown rot fungus</name>
    <dbReference type="NCBI Taxonomy" id="742152"/>
    <lineage>
        <taxon>Eukaryota</taxon>
        <taxon>Fungi</taxon>
        <taxon>Dikarya</taxon>
        <taxon>Basidiomycota</taxon>
        <taxon>Agaricomycotina</taxon>
        <taxon>Agaricomycetes</taxon>
        <taxon>Polyporales</taxon>
        <taxon>Phaeolaceae</taxon>
        <taxon>Wolfiporia</taxon>
    </lineage>
</organism>
<feature type="region of interest" description="Disordered" evidence="1">
    <location>
        <begin position="217"/>
        <end position="266"/>
    </location>
</feature>
<dbReference type="OMA" id="ADDCASD"/>
<feature type="region of interest" description="Disordered" evidence="1">
    <location>
        <begin position="282"/>
        <end position="370"/>
    </location>
</feature>
<evidence type="ECO:0000313" key="2">
    <source>
        <dbReference type="EMBL" id="PCH41461.1"/>
    </source>
</evidence>
<evidence type="ECO:0000313" key="3">
    <source>
        <dbReference type="Proteomes" id="UP000218811"/>
    </source>
</evidence>
<gene>
    <name evidence="2" type="ORF">WOLCODRAFT_137402</name>
</gene>
<reference evidence="2 3" key="1">
    <citation type="journal article" date="2012" name="Science">
        <title>The Paleozoic origin of enzymatic lignin decomposition reconstructed from 31 fungal genomes.</title>
        <authorList>
            <person name="Floudas D."/>
            <person name="Binder M."/>
            <person name="Riley R."/>
            <person name="Barry K."/>
            <person name="Blanchette R.A."/>
            <person name="Henrissat B."/>
            <person name="Martinez A.T."/>
            <person name="Otillar R."/>
            <person name="Spatafora J.W."/>
            <person name="Yadav J.S."/>
            <person name="Aerts A."/>
            <person name="Benoit I."/>
            <person name="Boyd A."/>
            <person name="Carlson A."/>
            <person name="Copeland A."/>
            <person name="Coutinho P.M."/>
            <person name="de Vries R.P."/>
            <person name="Ferreira P."/>
            <person name="Findley K."/>
            <person name="Foster B."/>
            <person name="Gaskell J."/>
            <person name="Glotzer D."/>
            <person name="Gorecki P."/>
            <person name="Heitman J."/>
            <person name="Hesse C."/>
            <person name="Hori C."/>
            <person name="Igarashi K."/>
            <person name="Jurgens J.A."/>
            <person name="Kallen N."/>
            <person name="Kersten P."/>
            <person name="Kohler A."/>
            <person name="Kuees U."/>
            <person name="Kumar T.K.A."/>
            <person name="Kuo A."/>
            <person name="LaButti K."/>
            <person name="Larrondo L.F."/>
            <person name="Lindquist E."/>
            <person name="Ling A."/>
            <person name="Lombard V."/>
            <person name="Lucas S."/>
            <person name="Lundell T."/>
            <person name="Martin R."/>
            <person name="McLaughlin D.J."/>
            <person name="Morgenstern I."/>
            <person name="Morin E."/>
            <person name="Murat C."/>
            <person name="Nagy L.G."/>
            <person name="Nolan M."/>
            <person name="Ohm R.A."/>
            <person name="Patyshakuliyeva A."/>
            <person name="Rokas A."/>
            <person name="Ruiz-Duenas F.J."/>
            <person name="Sabat G."/>
            <person name="Salamov A."/>
            <person name="Samejima M."/>
            <person name="Schmutz J."/>
            <person name="Slot J.C."/>
            <person name="St John F."/>
            <person name="Stenlid J."/>
            <person name="Sun H."/>
            <person name="Sun S."/>
            <person name="Syed K."/>
            <person name="Tsang A."/>
            <person name="Wiebenga A."/>
            <person name="Young D."/>
            <person name="Pisabarro A."/>
            <person name="Eastwood D.C."/>
            <person name="Martin F."/>
            <person name="Cullen D."/>
            <person name="Grigoriev I.V."/>
            <person name="Hibbett D.S."/>
        </authorList>
    </citation>
    <scope>NUCLEOTIDE SEQUENCE [LARGE SCALE GENOMIC DNA]</scope>
    <source>
        <strain evidence="2 3">MD-104</strain>
    </source>
</reference>
<protein>
    <submittedName>
        <fullName evidence="2">Uncharacterized protein</fullName>
    </submittedName>
</protein>
<evidence type="ECO:0000256" key="1">
    <source>
        <dbReference type="SAM" id="MobiDB-lite"/>
    </source>
</evidence>
<accession>A0A2H3JHW1</accession>
<proteinExistence type="predicted"/>